<dbReference type="PATRIC" id="fig|43678.3.peg.365"/>
<dbReference type="EC" id="2.3.2.16" evidence="8"/>
<dbReference type="InterPro" id="IPR050644">
    <property type="entry name" value="PG_Glycine_Bridge_Synth"/>
</dbReference>
<evidence type="ECO:0000256" key="3">
    <source>
        <dbReference type="ARBA" id="ARBA00022960"/>
    </source>
</evidence>
<dbReference type="InterPro" id="IPR003447">
    <property type="entry name" value="FEMABX"/>
</dbReference>
<dbReference type="OrthoDB" id="9785911at2"/>
<sequence>MLPESSSLTVTTITDRAAWDEQVLAMGGHPLQLWGWGEVKGAGAWTPRRLQVAGSDGTVLGLAQVLVRSLPAQFKALSYVPRGPVVMPDGTGYPATRSGVTEAVVGWCRENVGGVGITLEPDWDAGTSLELDGAAPAVNPVLYPTTLILDLRKTPDELMADMAKKTRQYIRKSEREDLEFRPVTTRAELSACLRLYRQTAERAGFGLHEDSYYELVFDQLGEHSPVFAAFARSREGGPHDRPVSFVWFAASARTSFELYGGMDEEGQRLRANYGLKWYAINAMRERGVLRYDVNGLLNDGISTFKRGFASHEDELIGSIDVPFSMWYTAWNKGLPTAKRVVRKLRGGH</sequence>
<keyword evidence="6" id="KW-0961">Cell wall biogenesis/degradation</keyword>
<name>A0A163T0N4_9CELL</name>
<organism evidence="8 9">
    <name type="scientific">Oerskovia enterophila</name>
    <dbReference type="NCBI Taxonomy" id="43678"/>
    <lineage>
        <taxon>Bacteria</taxon>
        <taxon>Bacillati</taxon>
        <taxon>Actinomycetota</taxon>
        <taxon>Actinomycetes</taxon>
        <taxon>Micrococcales</taxon>
        <taxon>Cellulomonadaceae</taxon>
        <taxon>Oerskovia</taxon>
    </lineage>
</organism>
<evidence type="ECO:0000256" key="5">
    <source>
        <dbReference type="ARBA" id="ARBA00023315"/>
    </source>
</evidence>
<dbReference type="PANTHER" id="PTHR36174">
    <property type="entry name" value="LIPID II:GLYCINE GLYCYLTRANSFERASE"/>
    <property type="match status" value="1"/>
</dbReference>
<dbReference type="Gene3D" id="3.40.630.30">
    <property type="match status" value="2"/>
</dbReference>
<feature type="domain" description="BioF2-like acetyltransferase" evidence="7">
    <location>
        <begin position="163"/>
        <end position="295"/>
    </location>
</feature>
<comment type="similarity">
    <text evidence="1">Belongs to the FemABX family.</text>
</comment>
<keyword evidence="2 8" id="KW-0808">Transferase</keyword>
<gene>
    <name evidence="8" type="primary">femX</name>
    <name evidence="8" type="ORF">OJAG_03430</name>
</gene>
<dbReference type="InterPro" id="IPR016181">
    <property type="entry name" value="Acyl_CoA_acyltransferase"/>
</dbReference>
<dbReference type="PROSITE" id="PS51191">
    <property type="entry name" value="FEMABX"/>
    <property type="match status" value="1"/>
</dbReference>
<dbReference type="Proteomes" id="UP000076447">
    <property type="component" value="Unassembled WGS sequence"/>
</dbReference>
<proteinExistence type="inferred from homology"/>
<keyword evidence="4" id="KW-0573">Peptidoglycan synthesis</keyword>
<dbReference type="Pfam" id="PF13480">
    <property type="entry name" value="Acetyltransf_6"/>
    <property type="match status" value="1"/>
</dbReference>
<dbReference type="GO" id="GO:0009252">
    <property type="term" value="P:peptidoglycan biosynthetic process"/>
    <property type="evidence" value="ECO:0007669"/>
    <property type="project" value="UniProtKB-KW"/>
</dbReference>
<reference evidence="8 9" key="1">
    <citation type="submission" date="2016-01" db="EMBL/GenBank/DDBJ databases">
        <title>Genome sequence of Oerskovia enterophila VJag, an agar and cellulose degrading bacterium.</title>
        <authorList>
            <person name="Poehlein A."/>
            <person name="Jag V."/>
            <person name="Bengelsdorf F."/>
            <person name="Duerre P."/>
            <person name="Daniel R."/>
        </authorList>
    </citation>
    <scope>NUCLEOTIDE SEQUENCE [LARGE SCALE GENOMIC DNA]</scope>
    <source>
        <strain evidence="8 9">VJag</strain>
    </source>
</reference>
<dbReference type="STRING" id="43678.OJAG_03430"/>
<protein>
    <submittedName>
        <fullName evidence="8">Lipid II:glycine glycyltransferase</fullName>
        <ecNumber evidence="8">2.3.2.16</ecNumber>
    </submittedName>
</protein>
<keyword evidence="5 8" id="KW-0012">Acyltransferase</keyword>
<dbReference type="PANTHER" id="PTHR36174:SF1">
    <property type="entry name" value="LIPID II:GLYCINE GLYCYLTRANSFERASE"/>
    <property type="match status" value="1"/>
</dbReference>
<dbReference type="SUPFAM" id="SSF55729">
    <property type="entry name" value="Acyl-CoA N-acyltransferases (Nat)"/>
    <property type="match status" value="2"/>
</dbReference>
<evidence type="ECO:0000256" key="6">
    <source>
        <dbReference type="ARBA" id="ARBA00023316"/>
    </source>
</evidence>
<evidence type="ECO:0000313" key="8">
    <source>
        <dbReference type="EMBL" id="KZM36960.1"/>
    </source>
</evidence>
<evidence type="ECO:0000256" key="4">
    <source>
        <dbReference type="ARBA" id="ARBA00022984"/>
    </source>
</evidence>
<evidence type="ECO:0000313" key="9">
    <source>
        <dbReference type="Proteomes" id="UP000076447"/>
    </source>
</evidence>
<evidence type="ECO:0000256" key="2">
    <source>
        <dbReference type="ARBA" id="ARBA00022679"/>
    </source>
</evidence>
<dbReference type="AlphaFoldDB" id="A0A163T0N4"/>
<dbReference type="EMBL" id="LRIE01000035">
    <property type="protein sequence ID" value="KZM36960.1"/>
    <property type="molecule type" value="Genomic_DNA"/>
</dbReference>
<dbReference type="GO" id="GO:0071555">
    <property type="term" value="P:cell wall organization"/>
    <property type="evidence" value="ECO:0007669"/>
    <property type="project" value="UniProtKB-KW"/>
</dbReference>
<dbReference type="GO" id="GO:0016755">
    <property type="term" value="F:aminoacyltransferase activity"/>
    <property type="evidence" value="ECO:0007669"/>
    <property type="project" value="InterPro"/>
</dbReference>
<dbReference type="RefSeq" id="WP_068706844.1">
    <property type="nucleotide sequence ID" value="NZ_JBEPRG010000001.1"/>
</dbReference>
<keyword evidence="3" id="KW-0133">Cell shape</keyword>
<accession>A0A163T0N4</accession>
<comment type="caution">
    <text evidence="8">The sequence shown here is derived from an EMBL/GenBank/DDBJ whole genome shotgun (WGS) entry which is preliminary data.</text>
</comment>
<dbReference type="GO" id="GO:0008360">
    <property type="term" value="P:regulation of cell shape"/>
    <property type="evidence" value="ECO:0007669"/>
    <property type="project" value="UniProtKB-KW"/>
</dbReference>
<dbReference type="InterPro" id="IPR038740">
    <property type="entry name" value="BioF2-like_GNAT_dom"/>
</dbReference>
<evidence type="ECO:0000256" key="1">
    <source>
        <dbReference type="ARBA" id="ARBA00009943"/>
    </source>
</evidence>
<evidence type="ECO:0000259" key="7">
    <source>
        <dbReference type="Pfam" id="PF13480"/>
    </source>
</evidence>